<dbReference type="Gene3D" id="3.30.70.870">
    <property type="entry name" value="Elongation Factor G (Translational Gtpase), domain 3"/>
    <property type="match status" value="1"/>
</dbReference>
<dbReference type="InterPro" id="IPR031157">
    <property type="entry name" value="G_TR_CS"/>
</dbReference>
<dbReference type="GO" id="GO:0005829">
    <property type="term" value="C:cytosol"/>
    <property type="evidence" value="ECO:0007669"/>
    <property type="project" value="TreeGrafter"/>
</dbReference>
<dbReference type="GO" id="GO:0005525">
    <property type="term" value="F:GTP binding"/>
    <property type="evidence" value="ECO:0007669"/>
    <property type="project" value="UniProtKB-KW"/>
</dbReference>
<dbReference type="InterPro" id="IPR009000">
    <property type="entry name" value="Transl_B-barrel_sf"/>
</dbReference>
<dbReference type="InterPro" id="IPR006298">
    <property type="entry name" value="BipA"/>
</dbReference>
<name>A0A2H0KGL5_9BACT</name>
<dbReference type="PROSITE" id="PS00301">
    <property type="entry name" value="G_TR_1"/>
    <property type="match status" value="1"/>
</dbReference>
<dbReference type="SUPFAM" id="SSF54980">
    <property type="entry name" value="EF-G C-terminal domain-like"/>
    <property type="match status" value="2"/>
</dbReference>
<dbReference type="InterPro" id="IPR000795">
    <property type="entry name" value="T_Tr_GTP-bd_dom"/>
</dbReference>
<evidence type="ECO:0000256" key="1">
    <source>
        <dbReference type="ARBA" id="ARBA00022741"/>
    </source>
</evidence>
<dbReference type="Gene3D" id="3.30.70.240">
    <property type="match status" value="1"/>
</dbReference>
<proteinExistence type="predicted"/>
<dbReference type="AlphaFoldDB" id="A0A2H0KGL5"/>
<reference evidence="5 6" key="1">
    <citation type="submission" date="2017-09" db="EMBL/GenBank/DDBJ databases">
        <title>Depth-based differentiation of microbial function through sediment-hosted aquifers and enrichment of novel symbionts in the deep terrestrial subsurface.</title>
        <authorList>
            <person name="Probst A.J."/>
            <person name="Ladd B."/>
            <person name="Jarett J.K."/>
            <person name="Geller-Mcgrath D.E."/>
            <person name="Sieber C.M."/>
            <person name="Emerson J.B."/>
            <person name="Anantharaman K."/>
            <person name="Thomas B.C."/>
            <person name="Malmstrom R."/>
            <person name="Stieglmeier M."/>
            <person name="Klingl A."/>
            <person name="Woyke T."/>
            <person name="Ryan C.M."/>
            <person name="Banfield J.F."/>
        </authorList>
    </citation>
    <scope>NUCLEOTIDE SEQUENCE [LARGE SCALE GENOMIC DNA]</scope>
    <source>
        <strain evidence="5">CG11_big_fil_rev_8_21_14_0_20_40_12</strain>
    </source>
</reference>
<dbReference type="CDD" id="cd03691">
    <property type="entry name" value="BipA_TypA_II"/>
    <property type="match status" value="1"/>
</dbReference>
<dbReference type="Proteomes" id="UP000231371">
    <property type="component" value="Unassembled WGS sequence"/>
</dbReference>
<dbReference type="GO" id="GO:0003924">
    <property type="term" value="F:GTPase activity"/>
    <property type="evidence" value="ECO:0007669"/>
    <property type="project" value="InterPro"/>
</dbReference>
<dbReference type="Gene3D" id="2.40.30.10">
    <property type="entry name" value="Translation factors"/>
    <property type="match status" value="1"/>
</dbReference>
<organism evidence="5 6">
    <name type="scientific">Candidatus Shapirobacteria bacterium CG11_big_fil_rev_8_21_14_0_20_40_12</name>
    <dbReference type="NCBI Taxonomy" id="1974889"/>
    <lineage>
        <taxon>Bacteria</taxon>
        <taxon>Candidatus Shapironibacteriota</taxon>
    </lineage>
</organism>
<dbReference type="InterPro" id="IPR047042">
    <property type="entry name" value="BipA_II"/>
</dbReference>
<dbReference type="InterPro" id="IPR047041">
    <property type="entry name" value="BipA_GTP-bd_dom"/>
</dbReference>
<accession>A0A2H0KGL5</accession>
<evidence type="ECO:0000256" key="3">
    <source>
        <dbReference type="ARBA" id="ARBA00035722"/>
    </source>
</evidence>
<dbReference type="InterPro" id="IPR035651">
    <property type="entry name" value="BipA_V"/>
</dbReference>
<dbReference type="NCBIfam" id="TIGR01394">
    <property type="entry name" value="TypA_BipA"/>
    <property type="match status" value="1"/>
</dbReference>
<dbReference type="InterPro" id="IPR042116">
    <property type="entry name" value="TypA/BipA_C"/>
</dbReference>
<dbReference type="FunFam" id="3.30.70.870:FF:000003">
    <property type="entry name" value="GTP-binding protein TypA"/>
    <property type="match status" value="1"/>
</dbReference>
<dbReference type="InterPro" id="IPR035647">
    <property type="entry name" value="EFG_III/V"/>
</dbReference>
<dbReference type="PANTHER" id="PTHR42908:SF8">
    <property type="entry name" value="TR-TYPE G DOMAIN-CONTAINING PROTEIN"/>
    <property type="match status" value="1"/>
</dbReference>
<dbReference type="InterPro" id="IPR047043">
    <property type="entry name" value="BipA_III"/>
</dbReference>
<dbReference type="FunFam" id="3.40.50.300:FF:000055">
    <property type="entry name" value="GTP-binding protein TypA"/>
    <property type="match status" value="1"/>
</dbReference>
<dbReference type="InterPro" id="IPR004161">
    <property type="entry name" value="EFTu-like_2"/>
</dbReference>
<protein>
    <recommendedName>
        <fullName evidence="3">50S ribosomal subunit assembly factor BipA</fullName>
    </recommendedName>
</protein>
<dbReference type="InterPro" id="IPR027417">
    <property type="entry name" value="P-loop_NTPase"/>
</dbReference>
<dbReference type="PANTHER" id="PTHR42908">
    <property type="entry name" value="TRANSLATION ELONGATION FACTOR-RELATED"/>
    <property type="match status" value="1"/>
</dbReference>
<dbReference type="InterPro" id="IPR041095">
    <property type="entry name" value="EFG_II"/>
</dbReference>
<dbReference type="Pfam" id="PF21018">
    <property type="entry name" value="BipA_C"/>
    <property type="match status" value="1"/>
</dbReference>
<evidence type="ECO:0000259" key="4">
    <source>
        <dbReference type="PROSITE" id="PS51722"/>
    </source>
</evidence>
<dbReference type="Gene3D" id="2.40.50.250">
    <property type="entry name" value="bipa protein"/>
    <property type="match status" value="1"/>
</dbReference>
<evidence type="ECO:0000256" key="2">
    <source>
        <dbReference type="ARBA" id="ARBA00023134"/>
    </source>
</evidence>
<evidence type="ECO:0000313" key="5">
    <source>
        <dbReference type="EMBL" id="PIQ70390.1"/>
    </source>
</evidence>
<dbReference type="SUPFAM" id="SSF50447">
    <property type="entry name" value="Translation proteins"/>
    <property type="match status" value="1"/>
</dbReference>
<gene>
    <name evidence="5" type="primary">typA</name>
    <name evidence="5" type="ORF">COV89_00760</name>
</gene>
<dbReference type="SMART" id="SM00838">
    <property type="entry name" value="EFG_C"/>
    <property type="match status" value="1"/>
</dbReference>
<dbReference type="Pfam" id="PF03144">
    <property type="entry name" value="GTP_EFTU_D2"/>
    <property type="match status" value="1"/>
</dbReference>
<keyword evidence="1" id="KW-0547">Nucleotide-binding</keyword>
<feature type="domain" description="Tr-type G" evidence="4">
    <location>
        <begin position="2"/>
        <end position="199"/>
    </location>
</feature>
<dbReference type="NCBIfam" id="TIGR00231">
    <property type="entry name" value="small_GTP"/>
    <property type="match status" value="1"/>
</dbReference>
<dbReference type="CDD" id="cd01891">
    <property type="entry name" value="TypA_BipA"/>
    <property type="match status" value="1"/>
</dbReference>
<sequence>MTNIRNVAIIAHVDHGKTTLVDSLLRQSKTYLSKEVINNTCIMDSNELEKERGITIFSKNASVIYKNTKINIIDTPGHADFGGEVERVLRMADGCLLLVDAKEGPMPQTRFVLKKALELKLKIIVVINKIDQPDKKINETLNKVFDLFIDLGADDDIANYPVLYASGKLGKAGYSPLEEEMVDITPIFEAIIKHISPPSGDRNQPLQMLITTITGDNYKGRVAVGRIYNGALKKGESVTYINRFGEKKACVLSSVMTFEGINRKDTLEEIPAGDIAAISGIPQITIGETIADINNPIALPLLNIEEPTVKMSFNVNTSPFAGKEGQFTTSRQIGERLQKELQTDVALKVEDNPSGGWIIYGRGELHLAILIERLRREGYELEVSRPQAIIKIVDGKTLAPFEKVFIEVPEELSGAIIQKLGSRYGEIQKMEIIDKTAYLEFIVPTKGLFGFRNQFLTDSRGLGIINTSFEKFAEEKGVFEGRETGSLVSCESGITLIHALIALQDRGTLFYGPSINVYKGQIVGESTRPGDIHLNPCKEKEAANKKARVKNHVDHFNAPKIMDLEKSLAYVNDDELVEVTPQSIRIRKKILDEALARKIARGIID</sequence>
<dbReference type="InterPro" id="IPR000640">
    <property type="entry name" value="EFG_V-like"/>
</dbReference>
<dbReference type="FunFam" id="3.30.70.240:FF:000002">
    <property type="entry name" value="GTP-binding protein TypA"/>
    <property type="match status" value="1"/>
</dbReference>
<dbReference type="Gene3D" id="3.40.50.300">
    <property type="entry name" value="P-loop containing nucleotide triphosphate hydrolases"/>
    <property type="match status" value="1"/>
</dbReference>
<dbReference type="PROSITE" id="PS51722">
    <property type="entry name" value="G_TR_2"/>
    <property type="match status" value="1"/>
</dbReference>
<keyword evidence="2" id="KW-0342">GTP-binding</keyword>
<dbReference type="Pfam" id="PF00679">
    <property type="entry name" value="EFG_C"/>
    <property type="match status" value="1"/>
</dbReference>
<comment type="caution">
    <text evidence="5">The sequence shown here is derived from an EMBL/GenBank/DDBJ whole genome shotgun (WGS) entry which is preliminary data.</text>
</comment>
<evidence type="ECO:0000313" key="6">
    <source>
        <dbReference type="Proteomes" id="UP000231371"/>
    </source>
</evidence>
<dbReference type="SUPFAM" id="SSF52540">
    <property type="entry name" value="P-loop containing nucleoside triphosphate hydrolases"/>
    <property type="match status" value="1"/>
</dbReference>
<dbReference type="CDD" id="cd16263">
    <property type="entry name" value="BipA_III"/>
    <property type="match status" value="1"/>
</dbReference>
<dbReference type="GO" id="GO:1990904">
    <property type="term" value="C:ribonucleoprotein complex"/>
    <property type="evidence" value="ECO:0007669"/>
    <property type="project" value="TreeGrafter"/>
</dbReference>
<dbReference type="Pfam" id="PF14492">
    <property type="entry name" value="EFG_III"/>
    <property type="match status" value="1"/>
</dbReference>
<dbReference type="InterPro" id="IPR005225">
    <property type="entry name" value="Small_GTP-bd"/>
</dbReference>
<dbReference type="InterPro" id="IPR048876">
    <property type="entry name" value="BipA_C"/>
</dbReference>
<dbReference type="Pfam" id="PF00009">
    <property type="entry name" value="GTP_EFTU"/>
    <property type="match status" value="1"/>
</dbReference>
<dbReference type="EMBL" id="PCVI01000012">
    <property type="protein sequence ID" value="PIQ70390.1"/>
    <property type="molecule type" value="Genomic_DNA"/>
</dbReference>
<dbReference type="PRINTS" id="PR00315">
    <property type="entry name" value="ELONGATNFCT"/>
</dbReference>
<dbReference type="CDD" id="cd03710">
    <property type="entry name" value="BipA_TypA_C"/>
    <property type="match status" value="1"/>
</dbReference>